<dbReference type="Proteomes" id="UP000796880">
    <property type="component" value="Unassembled WGS sequence"/>
</dbReference>
<comment type="caution">
    <text evidence="2">The sequence shown here is derived from an EMBL/GenBank/DDBJ whole genome shotgun (WGS) entry which is preliminary data.</text>
</comment>
<evidence type="ECO:0000256" key="1">
    <source>
        <dbReference type="SAM" id="MobiDB-lite"/>
    </source>
</evidence>
<feature type="compositionally biased region" description="Basic and acidic residues" evidence="1">
    <location>
        <begin position="141"/>
        <end position="157"/>
    </location>
</feature>
<dbReference type="EMBL" id="VOIH02000002">
    <property type="protein sequence ID" value="KAF3453918.1"/>
    <property type="molecule type" value="Genomic_DNA"/>
</dbReference>
<feature type="region of interest" description="Disordered" evidence="1">
    <location>
        <begin position="141"/>
        <end position="169"/>
    </location>
</feature>
<feature type="compositionally biased region" description="Basic residues" evidence="1">
    <location>
        <begin position="158"/>
        <end position="169"/>
    </location>
</feature>
<evidence type="ECO:0000313" key="2">
    <source>
        <dbReference type="EMBL" id="KAF3453918.1"/>
    </source>
</evidence>
<sequence length="169" mass="19555">MYDSSSNNKEIYEYRGSKAEYLDDTSEGEAIFHTAFFEYGLHLSLLSVFQEILHKLRLAPGQLTPNCLRSTICEQRFKEVNSSLCSRIDFAKSQLVADKNYKNLLLPEKITKYFSYEILFCEGNLIMHTMTIEGMKKRLNEMRKSEASEKRGTDRSKGPKNKKNKSTND</sequence>
<evidence type="ECO:0000313" key="3">
    <source>
        <dbReference type="Proteomes" id="UP000796880"/>
    </source>
</evidence>
<accession>A0A8K0HKV8</accession>
<dbReference type="OrthoDB" id="1752359at2759"/>
<gene>
    <name evidence="2" type="ORF">FNV43_RR04359</name>
</gene>
<proteinExistence type="predicted"/>
<name>A0A8K0HKV8_9ROSA</name>
<keyword evidence="3" id="KW-1185">Reference proteome</keyword>
<dbReference type="AlphaFoldDB" id="A0A8K0HKV8"/>
<organism evidence="2 3">
    <name type="scientific">Rhamnella rubrinervis</name>
    <dbReference type="NCBI Taxonomy" id="2594499"/>
    <lineage>
        <taxon>Eukaryota</taxon>
        <taxon>Viridiplantae</taxon>
        <taxon>Streptophyta</taxon>
        <taxon>Embryophyta</taxon>
        <taxon>Tracheophyta</taxon>
        <taxon>Spermatophyta</taxon>
        <taxon>Magnoliopsida</taxon>
        <taxon>eudicotyledons</taxon>
        <taxon>Gunneridae</taxon>
        <taxon>Pentapetalae</taxon>
        <taxon>rosids</taxon>
        <taxon>fabids</taxon>
        <taxon>Rosales</taxon>
        <taxon>Rhamnaceae</taxon>
        <taxon>rhamnoid group</taxon>
        <taxon>Rhamneae</taxon>
        <taxon>Rhamnella</taxon>
    </lineage>
</organism>
<protein>
    <submittedName>
        <fullName evidence="2">Uncharacterized protein</fullName>
    </submittedName>
</protein>
<reference evidence="2" key="1">
    <citation type="submission" date="2020-03" db="EMBL/GenBank/DDBJ databases">
        <title>A high-quality chromosome-level genome assembly of a woody plant with both climbing and erect habits, Rhamnella rubrinervis.</title>
        <authorList>
            <person name="Lu Z."/>
            <person name="Yang Y."/>
            <person name="Zhu X."/>
            <person name="Sun Y."/>
        </authorList>
    </citation>
    <scope>NUCLEOTIDE SEQUENCE</scope>
    <source>
        <strain evidence="2">BYM</strain>
        <tissue evidence="2">Leaf</tissue>
    </source>
</reference>